<feature type="region of interest" description="Disordered" evidence="1">
    <location>
        <begin position="1"/>
        <end position="23"/>
    </location>
</feature>
<keyword evidence="4" id="KW-1185">Reference proteome</keyword>
<gene>
    <name evidence="3" type="ORF">CXF42_03905</name>
</gene>
<evidence type="ECO:0000256" key="2">
    <source>
        <dbReference type="SAM" id="Phobius"/>
    </source>
</evidence>
<feature type="compositionally biased region" description="Pro residues" evidence="1">
    <location>
        <begin position="1"/>
        <end position="15"/>
    </location>
</feature>
<proteinExistence type="predicted"/>
<sequence length="63" mass="6264">MPPAPAPQAPTPPAPENNRGGALAKTGVSAGLGYALLAGLVLLAAGAVMFVLGRRRRSEGGDR</sequence>
<dbReference type="RefSeq" id="WP_125174935.1">
    <property type="nucleotide sequence ID" value="NZ_JBHYBM010000132.1"/>
</dbReference>
<evidence type="ECO:0008006" key="5">
    <source>
        <dbReference type="Google" id="ProtNLM"/>
    </source>
</evidence>
<keyword evidence="2" id="KW-0472">Membrane</keyword>
<evidence type="ECO:0000313" key="3">
    <source>
        <dbReference type="EMBL" id="RRQ04682.1"/>
    </source>
</evidence>
<protein>
    <recommendedName>
        <fullName evidence="5">Gram-positive cocci surface proteins LPxTG domain-containing protein</fullName>
    </recommendedName>
</protein>
<feature type="transmembrane region" description="Helical" evidence="2">
    <location>
        <begin position="32"/>
        <end position="53"/>
    </location>
</feature>
<comment type="caution">
    <text evidence="3">The sequence shown here is derived from an EMBL/GenBank/DDBJ whole genome shotgun (WGS) entry which is preliminary data.</text>
</comment>
<dbReference type="Proteomes" id="UP000278422">
    <property type="component" value="Unassembled WGS sequence"/>
</dbReference>
<reference evidence="3 4" key="1">
    <citation type="submission" date="2018-01" db="EMBL/GenBank/DDBJ databases">
        <title>Twenty Corynebacterium bovis Genomes.</title>
        <authorList>
            <person name="Gulvik C.A."/>
        </authorList>
    </citation>
    <scope>NUCLEOTIDE SEQUENCE [LARGE SCALE GENOMIC DNA]</scope>
    <source>
        <strain evidence="3 4">16-2004</strain>
    </source>
</reference>
<organism evidence="3 4">
    <name type="scientific">Corynebacterium bovis</name>
    <dbReference type="NCBI Taxonomy" id="36808"/>
    <lineage>
        <taxon>Bacteria</taxon>
        <taxon>Bacillati</taxon>
        <taxon>Actinomycetota</taxon>
        <taxon>Actinomycetes</taxon>
        <taxon>Mycobacteriales</taxon>
        <taxon>Corynebacteriaceae</taxon>
        <taxon>Corynebacterium</taxon>
    </lineage>
</organism>
<dbReference type="NCBIfam" id="TIGR01167">
    <property type="entry name" value="LPXTG_anchor"/>
    <property type="match status" value="1"/>
</dbReference>
<accession>A0A3R8PFW2</accession>
<dbReference type="AlphaFoldDB" id="A0A3R8PFW2"/>
<name>A0A3R8PFW2_9CORY</name>
<dbReference type="EMBL" id="PQNQ01000007">
    <property type="protein sequence ID" value="RRQ04682.1"/>
    <property type="molecule type" value="Genomic_DNA"/>
</dbReference>
<keyword evidence="2" id="KW-1133">Transmembrane helix</keyword>
<evidence type="ECO:0000313" key="4">
    <source>
        <dbReference type="Proteomes" id="UP000278422"/>
    </source>
</evidence>
<evidence type="ECO:0000256" key="1">
    <source>
        <dbReference type="SAM" id="MobiDB-lite"/>
    </source>
</evidence>
<keyword evidence="2" id="KW-0812">Transmembrane</keyword>